<sequence length="189" mass="20457">MASYSPGNVPAPGWGIAFSLLDRITMLFNVTGTLLIVTLMVLIGADVFGRQAFNAPVSGVPELVSLSIVAIVFLQVPQALRSGRFTRSDSVINLVLKRWPRAGATLETIYDLVAVAILSALIYASWPLFVSDWQKDNFVGAVGDFTAPVWPVKLIIVVGTVLLMLQFVARIARRFVPFAQPLAAGTDVR</sequence>
<evidence type="ECO:0000256" key="3">
    <source>
        <dbReference type="ARBA" id="ARBA00022475"/>
    </source>
</evidence>
<keyword evidence="4 7" id="KW-0812">Transmembrane</keyword>
<keyword evidence="3" id="KW-1003">Cell membrane</keyword>
<protein>
    <recommendedName>
        <fullName evidence="7">TRAP transporter small permease protein</fullName>
    </recommendedName>
</protein>
<feature type="transmembrane region" description="Helical" evidence="7">
    <location>
        <begin position="24"/>
        <end position="43"/>
    </location>
</feature>
<comment type="caution">
    <text evidence="7">Lacks conserved residue(s) required for the propagation of feature annotation.</text>
</comment>
<comment type="similarity">
    <text evidence="7">Belongs to the TRAP transporter small permease family.</text>
</comment>
<dbReference type="RefSeq" id="WP_252917075.1">
    <property type="nucleotide sequence ID" value="NZ_JAAAML010000004.1"/>
</dbReference>
<evidence type="ECO:0000256" key="5">
    <source>
        <dbReference type="ARBA" id="ARBA00022989"/>
    </source>
</evidence>
<keyword evidence="5 7" id="KW-1133">Transmembrane helix</keyword>
<evidence type="ECO:0000256" key="4">
    <source>
        <dbReference type="ARBA" id="ARBA00022692"/>
    </source>
</evidence>
<evidence type="ECO:0000256" key="1">
    <source>
        <dbReference type="ARBA" id="ARBA00004651"/>
    </source>
</evidence>
<evidence type="ECO:0000256" key="2">
    <source>
        <dbReference type="ARBA" id="ARBA00022448"/>
    </source>
</evidence>
<proteinExistence type="inferred from homology"/>
<evidence type="ECO:0000259" key="8">
    <source>
        <dbReference type="Pfam" id="PF04290"/>
    </source>
</evidence>
<comment type="subunit">
    <text evidence="7">The complex comprises the extracytoplasmic solute receptor protein and the two transmembrane proteins.</text>
</comment>
<gene>
    <name evidence="9" type="ORF">GTW23_19540</name>
</gene>
<comment type="function">
    <text evidence="7">Part of the tripartite ATP-independent periplasmic (TRAP) transport system.</text>
</comment>
<reference evidence="9 10" key="1">
    <citation type="submission" date="2020-01" db="EMBL/GenBank/DDBJ databases">
        <title>Genomes of bacteria type strains.</title>
        <authorList>
            <person name="Chen J."/>
            <person name="Zhu S."/>
            <person name="Yang J."/>
        </authorList>
    </citation>
    <scope>NUCLEOTIDE SEQUENCE [LARGE SCALE GENOMIC DNA]</scope>
    <source>
        <strain evidence="9 10">DSM 16655</strain>
    </source>
</reference>
<keyword evidence="10" id="KW-1185">Reference proteome</keyword>
<accession>A0ABT1CVZ4</accession>
<comment type="subcellular location">
    <subcellularLocation>
        <location evidence="7">Cell inner membrane</location>
        <topology evidence="7">Multi-pass membrane protein</topology>
    </subcellularLocation>
    <subcellularLocation>
        <location evidence="1">Cell membrane</location>
        <topology evidence="1">Multi-pass membrane protein</topology>
    </subcellularLocation>
</comment>
<dbReference type="EMBL" id="JAAAML010000004">
    <property type="protein sequence ID" value="MCO6410380.1"/>
    <property type="molecule type" value="Genomic_DNA"/>
</dbReference>
<name>A0ABT1CVZ4_9HYPH</name>
<comment type="caution">
    <text evidence="9">The sequence shown here is derived from an EMBL/GenBank/DDBJ whole genome shotgun (WGS) entry which is preliminary data.</text>
</comment>
<keyword evidence="2 7" id="KW-0813">Transport</keyword>
<organism evidence="9 10">
    <name type="scientific">Hoeflea alexandrii</name>
    <dbReference type="NCBI Taxonomy" id="288436"/>
    <lineage>
        <taxon>Bacteria</taxon>
        <taxon>Pseudomonadati</taxon>
        <taxon>Pseudomonadota</taxon>
        <taxon>Alphaproteobacteria</taxon>
        <taxon>Hyphomicrobiales</taxon>
        <taxon>Rhizobiaceae</taxon>
        <taxon>Hoeflea</taxon>
    </lineage>
</organism>
<evidence type="ECO:0000313" key="9">
    <source>
        <dbReference type="EMBL" id="MCO6410380.1"/>
    </source>
</evidence>
<evidence type="ECO:0000313" key="10">
    <source>
        <dbReference type="Proteomes" id="UP001320715"/>
    </source>
</evidence>
<dbReference type="Proteomes" id="UP001320715">
    <property type="component" value="Unassembled WGS sequence"/>
</dbReference>
<dbReference type="Pfam" id="PF04290">
    <property type="entry name" value="DctQ"/>
    <property type="match status" value="1"/>
</dbReference>
<feature type="transmembrane region" description="Helical" evidence="7">
    <location>
        <begin position="108"/>
        <end position="129"/>
    </location>
</feature>
<feature type="domain" description="Tripartite ATP-independent periplasmic transporters DctQ component" evidence="8">
    <location>
        <begin position="39"/>
        <end position="175"/>
    </location>
</feature>
<feature type="transmembrane region" description="Helical" evidence="7">
    <location>
        <begin position="149"/>
        <end position="169"/>
    </location>
</feature>
<evidence type="ECO:0000256" key="7">
    <source>
        <dbReference type="RuleBase" id="RU369079"/>
    </source>
</evidence>
<keyword evidence="7" id="KW-0997">Cell inner membrane</keyword>
<keyword evidence="6 7" id="KW-0472">Membrane</keyword>
<dbReference type="InterPro" id="IPR055348">
    <property type="entry name" value="DctQ"/>
</dbReference>
<evidence type="ECO:0000256" key="6">
    <source>
        <dbReference type="ARBA" id="ARBA00023136"/>
    </source>
</evidence>